<dbReference type="InterPro" id="IPR052348">
    <property type="entry name" value="Metallopeptidase_M50B"/>
</dbReference>
<evidence type="ECO:0000313" key="3">
    <source>
        <dbReference type="Proteomes" id="UP000196084"/>
    </source>
</evidence>
<evidence type="ECO:0000313" key="2">
    <source>
        <dbReference type="EMBL" id="OVE86268.1"/>
    </source>
</evidence>
<dbReference type="Proteomes" id="UP000196084">
    <property type="component" value="Unassembled WGS sequence"/>
</dbReference>
<keyword evidence="2" id="KW-0378">Hydrolase</keyword>
<sequence length="211" mass="22959">MSMQTTRRSEPDLTFSSKELFDLAVAWIVLSVAFALLFEPIHRVAGVTVGSFVTMIGLSFVTVGVAFLLHELAHKVVAIEYGQLAEFRADYQMLFLAIMSALIGFLFAAPGAVYHRGRITKRENAMIALAGPLTNHLLAVLFLPLMLFGGYLGLIGHMGVLINLFLAAFNMIPFGPLDGKTVLTWNKAAFGAVFAVSVILLVGFALTFGFW</sequence>
<comment type="caution">
    <text evidence="2">The sequence shown here is derived from an EMBL/GenBank/DDBJ whole genome shotgun (WGS) entry which is preliminary data.</text>
</comment>
<proteinExistence type="predicted"/>
<keyword evidence="3" id="KW-1185">Reference proteome</keyword>
<keyword evidence="1" id="KW-0472">Membrane</keyword>
<reference evidence="2 3" key="1">
    <citation type="submission" date="2017-02" db="EMBL/GenBank/DDBJ databases">
        <title>Natronthermophilus aegyptiacus gen. nov.,sp. nov., an aerobic, extremely halophilic alkalithermophilic archaeon isolated from the athalassohaline Wadi An Natrun, Egypt.</title>
        <authorList>
            <person name="Zhao B."/>
        </authorList>
    </citation>
    <scope>NUCLEOTIDE SEQUENCE [LARGE SCALE GENOMIC DNA]</scope>
    <source>
        <strain evidence="2 3">CGMCC 1.3597</strain>
    </source>
</reference>
<keyword evidence="2" id="KW-0482">Metalloprotease</keyword>
<dbReference type="OrthoDB" id="86131at2157"/>
<accession>A0A202EDJ9</accession>
<dbReference type="GO" id="GO:0008237">
    <property type="term" value="F:metallopeptidase activity"/>
    <property type="evidence" value="ECO:0007669"/>
    <property type="project" value="UniProtKB-KW"/>
</dbReference>
<dbReference type="RefSeq" id="WP_087714202.1">
    <property type="nucleotide sequence ID" value="NZ_MWPH01000001.1"/>
</dbReference>
<gene>
    <name evidence="2" type="ORF">B2G88_05655</name>
</gene>
<dbReference type="EMBL" id="MWPH01000001">
    <property type="protein sequence ID" value="OVE86268.1"/>
    <property type="molecule type" value="Genomic_DNA"/>
</dbReference>
<keyword evidence="1" id="KW-1133">Transmembrane helix</keyword>
<feature type="transmembrane region" description="Helical" evidence="1">
    <location>
        <begin position="189"/>
        <end position="210"/>
    </location>
</feature>
<dbReference type="PANTHER" id="PTHR35864">
    <property type="entry name" value="ZINC METALLOPROTEASE MJ0611-RELATED"/>
    <property type="match status" value="1"/>
</dbReference>
<feature type="transmembrane region" description="Helical" evidence="1">
    <location>
        <begin position="50"/>
        <end position="73"/>
    </location>
</feature>
<protein>
    <submittedName>
        <fullName evidence="2">Metalloprotease</fullName>
    </submittedName>
</protein>
<feature type="transmembrane region" description="Helical" evidence="1">
    <location>
        <begin position="126"/>
        <end position="148"/>
    </location>
</feature>
<dbReference type="PANTHER" id="PTHR35864:SF1">
    <property type="entry name" value="ZINC METALLOPROTEASE YWHC-RELATED"/>
    <property type="match status" value="1"/>
</dbReference>
<organism evidence="2 3">
    <name type="scientific">Natronolimnobius baerhuensis</name>
    <dbReference type="NCBI Taxonomy" id="253108"/>
    <lineage>
        <taxon>Archaea</taxon>
        <taxon>Methanobacteriati</taxon>
        <taxon>Methanobacteriota</taxon>
        <taxon>Stenosarchaea group</taxon>
        <taxon>Halobacteria</taxon>
        <taxon>Halobacteriales</taxon>
        <taxon>Natrialbaceae</taxon>
        <taxon>Natronolimnobius</taxon>
    </lineage>
</organism>
<keyword evidence="1" id="KW-0812">Transmembrane</keyword>
<feature type="transmembrane region" description="Helical" evidence="1">
    <location>
        <begin position="20"/>
        <end position="38"/>
    </location>
</feature>
<dbReference type="AlphaFoldDB" id="A0A202EDJ9"/>
<keyword evidence="2" id="KW-0645">Protease</keyword>
<evidence type="ECO:0000256" key="1">
    <source>
        <dbReference type="SAM" id="Phobius"/>
    </source>
</evidence>
<dbReference type="GO" id="GO:0006508">
    <property type="term" value="P:proteolysis"/>
    <property type="evidence" value="ECO:0007669"/>
    <property type="project" value="UniProtKB-KW"/>
</dbReference>
<name>A0A202EDJ9_9EURY</name>
<feature type="transmembrane region" description="Helical" evidence="1">
    <location>
        <begin position="154"/>
        <end position="177"/>
    </location>
</feature>
<feature type="transmembrane region" description="Helical" evidence="1">
    <location>
        <begin position="93"/>
        <end position="114"/>
    </location>
</feature>